<keyword evidence="5 8" id="KW-0812">Transmembrane</keyword>
<dbReference type="NCBIfam" id="TIGR00710">
    <property type="entry name" value="efflux_Bcr_CflA"/>
    <property type="match status" value="1"/>
</dbReference>
<feature type="transmembrane region" description="Helical" evidence="8">
    <location>
        <begin position="66"/>
        <end position="87"/>
    </location>
</feature>
<sequence length="433" mass="44013">MSVVSVSSVRALSARWGTSATAPATPRARLKLIGVLGLLVALQPFTFDLYLPALPALTRSLSTTDAQVQLTLTGTLLGAGAGQLVVGALSDRFGRRRPLLAGIAVHIVASVLCALAPTVEVLGVLRVLQGFGAASAAVTAMAVVRDLYTGSAAAAMISRLILVVGVSPVLAPSVGAALLRTTDWRGIFVTLALLGSALGLLSGLVLRETLPVGRRHSGGMRDTAGAYRILARDRAFLGLTTIAAASMGVVFAYVSGSTFVLQDQYGLSEQQFGLVFAVNAIALIGTPQLNVVLLRRWSPEQLLGASLAYAVVLAVALLAVTATGFGGLPVLLVVLFLTLVSCGLVGPNTGAMALSRHGESAGTAASVLGTLQSLSGAVMAPLVGLLGNDALAMGAVISGLLGTAAAVHLLVVRPQQALEAPRSYADLPVVVGH</sequence>
<evidence type="ECO:0000256" key="5">
    <source>
        <dbReference type="ARBA" id="ARBA00022692"/>
    </source>
</evidence>
<feature type="transmembrane region" description="Helical" evidence="8">
    <location>
        <begin position="390"/>
        <end position="412"/>
    </location>
</feature>
<dbReference type="PANTHER" id="PTHR23502:SF132">
    <property type="entry name" value="POLYAMINE TRANSPORTER 2-RELATED"/>
    <property type="match status" value="1"/>
</dbReference>
<dbReference type="GO" id="GO:0005886">
    <property type="term" value="C:plasma membrane"/>
    <property type="evidence" value="ECO:0007669"/>
    <property type="project" value="UniProtKB-SubCell"/>
</dbReference>
<dbReference type="Pfam" id="PF07690">
    <property type="entry name" value="MFS_1"/>
    <property type="match status" value="1"/>
</dbReference>
<evidence type="ECO:0000256" key="2">
    <source>
        <dbReference type="ARBA" id="ARBA00006236"/>
    </source>
</evidence>
<feature type="transmembrane region" description="Helical" evidence="8">
    <location>
        <begin position="32"/>
        <end position="54"/>
    </location>
</feature>
<keyword evidence="6 8" id="KW-1133">Transmembrane helix</keyword>
<dbReference type="InterPro" id="IPR005829">
    <property type="entry name" value="Sugar_transporter_CS"/>
</dbReference>
<evidence type="ECO:0000259" key="9">
    <source>
        <dbReference type="PROSITE" id="PS50850"/>
    </source>
</evidence>
<evidence type="ECO:0000256" key="4">
    <source>
        <dbReference type="ARBA" id="ARBA00022475"/>
    </source>
</evidence>
<feature type="transmembrane region" description="Helical" evidence="8">
    <location>
        <begin position="131"/>
        <end position="148"/>
    </location>
</feature>
<protein>
    <submittedName>
        <fullName evidence="10">DHA1 family bicyclomycin/chloramphenicol resistance-like MFS transporter</fullName>
    </submittedName>
</protein>
<dbReference type="InterPro" id="IPR036259">
    <property type="entry name" value="MFS_trans_sf"/>
</dbReference>
<keyword evidence="11" id="KW-1185">Reference proteome</keyword>
<dbReference type="EMBL" id="SGXD01000003">
    <property type="protein sequence ID" value="RZS86830.1"/>
    <property type="molecule type" value="Genomic_DNA"/>
</dbReference>
<dbReference type="AlphaFoldDB" id="A0A4Q7NQG9"/>
<feature type="transmembrane region" description="Helical" evidence="8">
    <location>
        <begin position="274"/>
        <end position="294"/>
    </location>
</feature>
<dbReference type="InterPro" id="IPR011701">
    <property type="entry name" value="MFS"/>
</dbReference>
<feature type="transmembrane region" description="Helical" evidence="8">
    <location>
        <begin position="331"/>
        <end position="354"/>
    </location>
</feature>
<dbReference type="PROSITE" id="PS50850">
    <property type="entry name" value="MFS"/>
    <property type="match status" value="1"/>
</dbReference>
<dbReference type="GO" id="GO:0042910">
    <property type="term" value="F:xenobiotic transmembrane transporter activity"/>
    <property type="evidence" value="ECO:0007669"/>
    <property type="project" value="InterPro"/>
</dbReference>
<dbReference type="Proteomes" id="UP000293638">
    <property type="component" value="Unassembled WGS sequence"/>
</dbReference>
<dbReference type="PANTHER" id="PTHR23502">
    <property type="entry name" value="MAJOR FACILITATOR SUPERFAMILY"/>
    <property type="match status" value="1"/>
</dbReference>
<dbReference type="CDD" id="cd17320">
    <property type="entry name" value="MFS_MdfA_MDR_like"/>
    <property type="match status" value="1"/>
</dbReference>
<dbReference type="OrthoDB" id="9814303at2"/>
<dbReference type="InterPro" id="IPR020846">
    <property type="entry name" value="MFS_dom"/>
</dbReference>
<evidence type="ECO:0000256" key="1">
    <source>
        <dbReference type="ARBA" id="ARBA00004651"/>
    </source>
</evidence>
<keyword evidence="7 8" id="KW-0472">Membrane</keyword>
<dbReference type="FunFam" id="1.20.1720.10:FF:000005">
    <property type="entry name" value="Bcr/CflA family efflux transporter"/>
    <property type="match status" value="1"/>
</dbReference>
<dbReference type="Gene3D" id="1.20.1720.10">
    <property type="entry name" value="Multidrug resistance protein D"/>
    <property type="match status" value="1"/>
</dbReference>
<gene>
    <name evidence="10" type="ORF">EV189_2246</name>
</gene>
<dbReference type="PROSITE" id="PS00216">
    <property type="entry name" value="SUGAR_TRANSPORT_1"/>
    <property type="match status" value="1"/>
</dbReference>
<reference evidence="10 11" key="1">
    <citation type="submission" date="2019-02" db="EMBL/GenBank/DDBJ databases">
        <title>Genomic Encyclopedia of Type Strains, Phase IV (KMG-IV): sequencing the most valuable type-strain genomes for metagenomic binning, comparative biology and taxonomic classification.</title>
        <authorList>
            <person name="Goeker M."/>
        </authorList>
    </citation>
    <scope>NUCLEOTIDE SEQUENCE [LARGE SCALE GENOMIC DNA]</scope>
    <source>
        <strain evidence="10 11">DSM 45622</strain>
    </source>
</reference>
<feature type="transmembrane region" description="Helical" evidence="8">
    <location>
        <begin position="185"/>
        <end position="206"/>
    </location>
</feature>
<name>A0A4Q7NQG9_9ACTN</name>
<keyword evidence="3" id="KW-0813">Transport</keyword>
<dbReference type="GO" id="GO:1990961">
    <property type="term" value="P:xenobiotic detoxification by transmembrane export across the plasma membrane"/>
    <property type="evidence" value="ECO:0007669"/>
    <property type="project" value="InterPro"/>
</dbReference>
<evidence type="ECO:0000256" key="7">
    <source>
        <dbReference type="ARBA" id="ARBA00023136"/>
    </source>
</evidence>
<evidence type="ECO:0000256" key="8">
    <source>
        <dbReference type="SAM" id="Phobius"/>
    </source>
</evidence>
<feature type="transmembrane region" description="Helical" evidence="8">
    <location>
        <begin position="235"/>
        <end position="254"/>
    </location>
</feature>
<feature type="transmembrane region" description="Helical" evidence="8">
    <location>
        <begin position="361"/>
        <end position="384"/>
    </location>
</feature>
<evidence type="ECO:0000256" key="3">
    <source>
        <dbReference type="ARBA" id="ARBA00022448"/>
    </source>
</evidence>
<comment type="similarity">
    <text evidence="2">Belongs to the major facilitator superfamily. Bcr/CmlA family.</text>
</comment>
<feature type="domain" description="Major facilitator superfamily (MFS) profile" evidence="9">
    <location>
        <begin position="32"/>
        <end position="417"/>
    </location>
</feature>
<feature type="transmembrane region" description="Helical" evidence="8">
    <location>
        <begin position="99"/>
        <end position="119"/>
    </location>
</feature>
<evidence type="ECO:0000313" key="11">
    <source>
        <dbReference type="Proteomes" id="UP000293638"/>
    </source>
</evidence>
<accession>A0A4Q7NQG9</accession>
<comment type="caution">
    <text evidence="10">The sequence shown here is derived from an EMBL/GenBank/DDBJ whole genome shotgun (WGS) entry which is preliminary data.</text>
</comment>
<proteinExistence type="inferred from homology"/>
<evidence type="ECO:0000256" key="6">
    <source>
        <dbReference type="ARBA" id="ARBA00022989"/>
    </source>
</evidence>
<dbReference type="SUPFAM" id="SSF103473">
    <property type="entry name" value="MFS general substrate transporter"/>
    <property type="match status" value="1"/>
</dbReference>
<feature type="transmembrane region" description="Helical" evidence="8">
    <location>
        <begin position="306"/>
        <end position="325"/>
    </location>
</feature>
<evidence type="ECO:0000313" key="10">
    <source>
        <dbReference type="EMBL" id="RZS86830.1"/>
    </source>
</evidence>
<feature type="transmembrane region" description="Helical" evidence="8">
    <location>
        <begin position="160"/>
        <end position="179"/>
    </location>
</feature>
<keyword evidence="4" id="KW-1003">Cell membrane</keyword>
<dbReference type="InterPro" id="IPR004812">
    <property type="entry name" value="Efflux_drug-R_Bcr/CmlA"/>
</dbReference>
<comment type="subcellular location">
    <subcellularLocation>
        <location evidence="1">Cell membrane</location>
        <topology evidence="1">Multi-pass membrane protein</topology>
    </subcellularLocation>
</comment>
<dbReference type="RefSeq" id="WP_130493047.1">
    <property type="nucleotide sequence ID" value="NZ_SGXD01000003.1"/>
</dbReference>
<organism evidence="10 11">
    <name type="scientific">Motilibacter rhizosphaerae</name>
    <dbReference type="NCBI Taxonomy" id="598652"/>
    <lineage>
        <taxon>Bacteria</taxon>
        <taxon>Bacillati</taxon>
        <taxon>Actinomycetota</taxon>
        <taxon>Actinomycetes</taxon>
        <taxon>Motilibacterales</taxon>
        <taxon>Motilibacteraceae</taxon>
        <taxon>Motilibacter</taxon>
    </lineage>
</organism>